<keyword evidence="3" id="KW-0808">Transferase</keyword>
<evidence type="ECO:0000256" key="1">
    <source>
        <dbReference type="ARBA" id="ARBA00022842"/>
    </source>
</evidence>
<evidence type="ECO:0000259" key="2">
    <source>
        <dbReference type="Pfam" id="PF12804"/>
    </source>
</evidence>
<accession>A0A840CPU4</accession>
<dbReference type="Pfam" id="PF12804">
    <property type="entry name" value="NTP_transf_3"/>
    <property type="match status" value="1"/>
</dbReference>
<reference evidence="3" key="1">
    <citation type="submission" date="2020-08" db="EMBL/GenBank/DDBJ databases">
        <title>Genomic Encyclopedia of Type Strains, Phase IV (KMG-IV): sequencing the most valuable type-strain genomes for metagenomic binning, comparative biology and taxonomic classification.</title>
        <authorList>
            <person name="Goeker M."/>
        </authorList>
    </citation>
    <scope>NUCLEOTIDE SEQUENCE [LARGE SCALE GENOMIC DNA]</scope>
    <source>
        <strain evidence="3">DSM 105040</strain>
    </source>
</reference>
<dbReference type="Gene3D" id="3.90.550.10">
    <property type="entry name" value="Spore Coat Polysaccharide Biosynthesis Protein SpsA, Chain A"/>
    <property type="match status" value="1"/>
</dbReference>
<dbReference type="SUPFAM" id="SSF53448">
    <property type="entry name" value="Nucleotide-diphospho-sugar transferases"/>
    <property type="match status" value="1"/>
</dbReference>
<gene>
    <name evidence="3" type="ORF">GGR17_003797</name>
</gene>
<keyword evidence="4" id="KW-1185">Reference proteome</keyword>
<evidence type="ECO:0000313" key="3">
    <source>
        <dbReference type="EMBL" id="MBB4023957.1"/>
    </source>
</evidence>
<proteinExistence type="predicted"/>
<sequence length="190" mass="20299">MPETVDVLGVIVLAAGSSRRFGEDDKLLADLCNEPLVTFAFQLAANVPAAARLAVVSSEAVADLARAAGLHPIRIPQGETQSFSLRAGIRALDPRCDASLILLGDMPFLLGDDLAKLLEMKAPACAALAGKPVVPALLPRDWFDEILTLSGDCGARSLLERTEAYQRISLPASRLRDIDEPSDLLGFHEQ</sequence>
<protein>
    <submittedName>
        <fullName evidence="3">CTP:molybdopterin cytidylyltransferase MocA</fullName>
    </submittedName>
</protein>
<dbReference type="InterPro" id="IPR029044">
    <property type="entry name" value="Nucleotide-diphossugar_trans"/>
</dbReference>
<dbReference type="Proteomes" id="UP000585681">
    <property type="component" value="Unassembled WGS sequence"/>
</dbReference>
<dbReference type="PANTHER" id="PTHR43777:SF1">
    <property type="entry name" value="MOLYBDENUM COFACTOR CYTIDYLYLTRANSFERASE"/>
    <property type="match status" value="1"/>
</dbReference>
<keyword evidence="1" id="KW-0460">Magnesium</keyword>
<feature type="domain" description="MobA-like NTP transferase" evidence="2">
    <location>
        <begin position="10"/>
        <end position="162"/>
    </location>
</feature>
<dbReference type="AlphaFoldDB" id="A0A840CPU4"/>
<name>A0A840CPU4_9RHOB</name>
<dbReference type="PANTHER" id="PTHR43777">
    <property type="entry name" value="MOLYBDENUM COFACTOR CYTIDYLYLTRANSFERASE"/>
    <property type="match status" value="1"/>
</dbReference>
<dbReference type="RefSeq" id="WP_162231825.1">
    <property type="nucleotide sequence ID" value="NZ_JACIEQ010000015.1"/>
</dbReference>
<dbReference type="InterPro" id="IPR025877">
    <property type="entry name" value="MobA-like_NTP_Trfase"/>
</dbReference>
<keyword evidence="3" id="KW-0548">Nucleotidyltransferase</keyword>
<dbReference type="GO" id="GO:0016779">
    <property type="term" value="F:nucleotidyltransferase activity"/>
    <property type="evidence" value="ECO:0007669"/>
    <property type="project" value="UniProtKB-KW"/>
</dbReference>
<comment type="caution">
    <text evidence="3">The sequence shown here is derived from an EMBL/GenBank/DDBJ whole genome shotgun (WGS) entry which is preliminary data.</text>
</comment>
<organism evidence="3 4">
    <name type="scientific">Actibacterium naphthalenivorans</name>
    <dbReference type="NCBI Taxonomy" id="1614693"/>
    <lineage>
        <taxon>Bacteria</taxon>
        <taxon>Pseudomonadati</taxon>
        <taxon>Pseudomonadota</taxon>
        <taxon>Alphaproteobacteria</taxon>
        <taxon>Rhodobacterales</taxon>
        <taxon>Roseobacteraceae</taxon>
        <taxon>Actibacterium</taxon>
    </lineage>
</organism>
<dbReference type="EMBL" id="JACIEQ010000015">
    <property type="protein sequence ID" value="MBB4023957.1"/>
    <property type="molecule type" value="Genomic_DNA"/>
</dbReference>
<evidence type="ECO:0000313" key="4">
    <source>
        <dbReference type="Proteomes" id="UP000585681"/>
    </source>
</evidence>
<dbReference type="CDD" id="cd04182">
    <property type="entry name" value="GT_2_like_f"/>
    <property type="match status" value="1"/>
</dbReference>